<evidence type="ECO:0000256" key="9">
    <source>
        <dbReference type="ARBA" id="ARBA00022723"/>
    </source>
</evidence>
<dbReference type="InterPro" id="IPR001505">
    <property type="entry name" value="Copper_CuA"/>
</dbReference>
<evidence type="ECO:0000256" key="19">
    <source>
        <dbReference type="PROSITE-ProRule" id="PRU00433"/>
    </source>
</evidence>
<gene>
    <name evidence="24" type="primary">coxB</name>
    <name evidence="24" type="ORF">JJB74_16810</name>
</gene>
<evidence type="ECO:0000256" key="3">
    <source>
        <dbReference type="ARBA" id="ARBA00007866"/>
    </source>
</evidence>
<evidence type="ECO:0000256" key="1">
    <source>
        <dbReference type="ARBA" id="ARBA00004141"/>
    </source>
</evidence>
<dbReference type="GO" id="GO:0042597">
    <property type="term" value="C:periplasmic space"/>
    <property type="evidence" value="ECO:0007669"/>
    <property type="project" value="UniProtKB-SubCell"/>
</dbReference>
<evidence type="ECO:0000256" key="12">
    <source>
        <dbReference type="ARBA" id="ARBA00022989"/>
    </source>
</evidence>
<keyword evidence="8 20" id="KW-0812">Transmembrane</keyword>
<evidence type="ECO:0000256" key="14">
    <source>
        <dbReference type="ARBA" id="ARBA00023008"/>
    </source>
</evidence>
<dbReference type="Gene3D" id="1.10.287.90">
    <property type="match status" value="1"/>
</dbReference>
<dbReference type="PANTHER" id="PTHR22888">
    <property type="entry name" value="CYTOCHROME C OXIDASE, SUBUNIT II"/>
    <property type="match status" value="1"/>
</dbReference>
<keyword evidence="14" id="KW-0186">Copper</keyword>
<dbReference type="Gene3D" id="2.60.40.420">
    <property type="entry name" value="Cupredoxins - blue copper proteins"/>
    <property type="match status" value="1"/>
</dbReference>
<reference evidence="24" key="1">
    <citation type="submission" date="2021-01" db="EMBL/GenBank/DDBJ databases">
        <title>Genome sequence of strain Noviherbaspirillum sp. DKR-6.</title>
        <authorList>
            <person name="Chaudhary D.K."/>
        </authorList>
    </citation>
    <scope>NUCLEOTIDE SEQUENCE</scope>
    <source>
        <strain evidence="24">DKR-6</strain>
    </source>
</reference>
<evidence type="ECO:0000256" key="7">
    <source>
        <dbReference type="ARBA" id="ARBA00022660"/>
    </source>
</evidence>
<dbReference type="Proteomes" id="UP000622890">
    <property type="component" value="Unassembled WGS sequence"/>
</dbReference>
<feature type="chain" id="PRO_5037556098" description="cytochrome-c oxidase" evidence="21">
    <location>
        <begin position="19"/>
        <end position="338"/>
    </location>
</feature>
<sequence>MKRALPLLLQLAALGVQAASFQSALEPAGPQAEHVHRLWHLTLGLCTVVFAAVLAALLIAIWRAPRSNATTPADAGALSRPEPRVQRNIIIALGASIAGLFVLIVADYRTDRALMRLPLNDAVHIEMTAHQWWWEARYDDADASKIFNTANELHIPVGRPVIITLKASDVIHTFWLPNLAGKKDMIPGRTALIQFRADKAGTYRGQCAEFCGFEHALMAFEVVAEPNDRYESWADGQRREAGNVLNASQSHGRQVFMERSCVMCHTIQGIGANASFGPDLTHMASRGLLAAGAIPNERQRLAAWIVSPQTIKPGTNMPPTDLSVQDLNALLDYLATLR</sequence>
<comment type="caution">
    <text evidence="24">The sequence shown here is derived from an EMBL/GenBank/DDBJ whole genome shotgun (WGS) entry which is preliminary data.</text>
</comment>
<keyword evidence="5" id="KW-0813">Transport</keyword>
<evidence type="ECO:0000256" key="8">
    <source>
        <dbReference type="ARBA" id="ARBA00022692"/>
    </source>
</evidence>
<dbReference type="InterPro" id="IPR002429">
    <property type="entry name" value="CcO_II-like_C"/>
</dbReference>
<dbReference type="SUPFAM" id="SSF49503">
    <property type="entry name" value="Cupredoxins"/>
    <property type="match status" value="1"/>
</dbReference>
<feature type="signal peptide" evidence="21">
    <location>
        <begin position="1"/>
        <end position="18"/>
    </location>
</feature>
<dbReference type="GO" id="GO:0004129">
    <property type="term" value="F:cytochrome-c oxidase activity"/>
    <property type="evidence" value="ECO:0007669"/>
    <property type="project" value="UniProtKB-EC"/>
</dbReference>
<dbReference type="CDD" id="cd04213">
    <property type="entry name" value="CuRO_CcO_Caa3_II"/>
    <property type="match status" value="1"/>
</dbReference>
<keyword evidence="9 19" id="KW-0479">Metal-binding</keyword>
<evidence type="ECO:0000313" key="25">
    <source>
        <dbReference type="Proteomes" id="UP000622890"/>
    </source>
</evidence>
<dbReference type="InterPro" id="IPR036257">
    <property type="entry name" value="Cyt_c_oxidase_su2_TM_sf"/>
</dbReference>
<dbReference type="EC" id="7.1.1.9" evidence="4"/>
<evidence type="ECO:0000256" key="16">
    <source>
        <dbReference type="ARBA" id="ARBA00024688"/>
    </source>
</evidence>
<dbReference type="Pfam" id="PF00116">
    <property type="entry name" value="COX2"/>
    <property type="match status" value="1"/>
</dbReference>
<evidence type="ECO:0000256" key="13">
    <source>
        <dbReference type="ARBA" id="ARBA00023004"/>
    </source>
</evidence>
<dbReference type="Pfam" id="PF00034">
    <property type="entry name" value="Cytochrom_C"/>
    <property type="match status" value="1"/>
</dbReference>
<keyword evidence="10" id="KW-1278">Translocase</keyword>
<dbReference type="PROSITE" id="PS50857">
    <property type="entry name" value="COX2_CUA"/>
    <property type="match status" value="1"/>
</dbReference>
<evidence type="ECO:0000313" key="24">
    <source>
        <dbReference type="EMBL" id="MBK4736286.1"/>
    </source>
</evidence>
<comment type="function">
    <text evidence="16">Subunits I and II form the functional core of the enzyme complex. Electrons originating in cytochrome c are transferred via heme a and Cu(A) to the binuclear center formed by heme a3 and Cu(B).</text>
</comment>
<dbReference type="InterPro" id="IPR008972">
    <property type="entry name" value="Cupredoxin"/>
</dbReference>
<comment type="catalytic activity">
    <reaction evidence="18">
        <text>4 Fe(II)-[cytochrome c] + O2 + 8 H(+)(in) = 4 Fe(III)-[cytochrome c] + 2 H2O + 4 H(+)(out)</text>
        <dbReference type="Rhea" id="RHEA:11436"/>
        <dbReference type="Rhea" id="RHEA-COMP:10350"/>
        <dbReference type="Rhea" id="RHEA-COMP:14399"/>
        <dbReference type="ChEBI" id="CHEBI:15377"/>
        <dbReference type="ChEBI" id="CHEBI:15378"/>
        <dbReference type="ChEBI" id="CHEBI:15379"/>
        <dbReference type="ChEBI" id="CHEBI:29033"/>
        <dbReference type="ChEBI" id="CHEBI:29034"/>
        <dbReference type="EC" id="7.1.1.9"/>
    </reaction>
</comment>
<evidence type="ECO:0000256" key="17">
    <source>
        <dbReference type="ARBA" id="ARBA00031399"/>
    </source>
</evidence>
<dbReference type="InterPro" id="IPR009056">
    <property type="entry name" value="Cyt_c-like_dom"/>
</dbReference>
<keyword evidence="11" id="KW-0249">Electron transport</keyword>
<keyword evidence="12 20" id="KW-1133">Transmembrane helix</keyword>
<keyword evidence="7" id="KW-0679">Respiratory chain</keyword>
<dbReference type="RefSeq" id="WP_200593600.1">
    <property type="nucleotide sequence ID" value="NZ_JAEPBG010000007.1"/>
</dbReference>
<evidence type="ECO:0000256" key="6">
    <source>
        <dbReference type="ARBA" id="ARBA00022617"/>
    </source>
</evidence>
<dbReference type="SUPFAM" id="SSF81464">
    <property type="entry name" value="Cytochrome c oxidase subunit II-like, transmembrane region"/>
    <property type="match status" value="1"/>
</dbReference>
<dbReference type="PANTHER" id="PTHR22888:SF9">
    <property type="entry name" value="CYTOCHROME C OXIDASE SUBUNIT 2"/>
    <property type="match status" value="1"/>
</dbReference>
<feature type="domain" description="Cytochrome c" evidence="23">
    <location>
        <begin position="247"/>
        <end position="338"/>
    </location>
</feature>
<name>A0A934W2G0_9BURK</name>
<feature type="domain" description="Cytochrome oxidase subunit II copper A binding" evidence="22">
    <location>
        <begin position="120"/>
        <end position="236"/>
    </location>
</feature>
<dbReference type="InterPro" id="IPR014222">
    <property type="entry name" value="Cyt_c_oxidase_su2"/>
</dbReference>
<proteinExistence type="inferred from homology"/>
<dbReference type="AlphaFoldDB" id="A0A934W2G0"/>
<dbReference type="GO" id="GO:0020037">
    <property type="term" value="F:heme binding"/>
    <property type="evidence" value="ECO:0007669"/>
    <property type="project" value="InterPro"/>
</dbReference>
<feature type="transmembrane region" description="Helical" evidence="20">
    <location>
        <begin position="42"/>
        <end position="62"/>
    </location>
</feature>
<evidence type="ECO:0000259" key="23">
    <source>
        <dbReference type="PROSITE" id="PS51007"/>
    </source>
</evidence>
<dbReference type="InterPro" id="IPR036909">
    <property type="entry name" value="Cyt_c-like_dom_sf"/>
</dbReference>
<dbReference type="InterPro" id="IPR034236">
    <property type="entry name" value="CuRO_CcO_Caa3_II"/>
</dbReference>
<dbReference type="NCBIfam" id="TIGR02866">
    <property type="entry name" value="CoxB"/>
    <property type="match status" value="1"/>
</dbReference>
<evidence type="ECO:0000256" key="2">
    <source>
        <dbReference type="ARBA" id="ARBA00004418"/>
    </source>
</evidence>
<dbReference type="GO" id="GO:0042773">
    <property type="term" value="P:ATP synthesis coupled electron transport"/>
    <property type="evidence" value="ECO:0007669"/>
    <property type="project" value="TreeGrafter"/>
</dbReference>
<keyword evidence="21" id="KW-0732">Signal</keyword>
<accession>A0A934W2G0</accession>
<evidence type="ECO:0000256" key="11">
    <source>
        <dbReference type="ARBA" id="ARBA00022982"/>
    </source>
</evidence>
<evidence type="ECO:0000256" key="20">
    <source>
        <dbReference type="SAM" id="Phobius"/>
    </source>
</evidence>
<dbReference type="EMBL" id="JAEPBG010000007">
    <property type="protein sequence ID" value="MBK4736286.1"/>
    <property type="molecule type" value="Genomic_DNA"/>
</dbReference>
<dbReference type="InterPro" id="IPR045187">
    <property type="entry name" value="CcO_II"/>
</dbReference>
<keyword evidence="15 20" id="KW-0472">Membrane</keyword>
<evidence type="ECO:0000256" key="21">
    <source>
        <dbReference type="SAM" id="SignalP"/>
    </source>
</evidence>
<comment type="similarity">
    <text evidence="3">Belongs to the cytochrome c oxidase subunit 2 family.</text>
</comment>
<evidence type="ECO:0000256" key="5">
    <source>
        <dbReference type="ARBA" id="ARBA00022448"/>
    </source>
</evidence>
<protein>
    <recommendedName>
        <fullName evidence="4">cytochrome-c oxidase</fullName>
        <ecNumber evidence="4">7.1.1.9</ecNumber>
    </recommendedName>
    <alternativeName>
        <fullName evidence="17">Cytochrome aa3 subunit 2</fullName>
    </alternativeName>
</protein>
<feature type="transmembrane region" description="Helical" evidence="20">
    <location>
        <begin position="89"/>
        <end position="108"/>
    </location>
</feature>
<evidence type="ECO:0000259" key="22">
    <source>
        <dbReference type="PROSITE" id="PS50857"/>
    </source>
</evidence>
<evidence type="ECO:0000256" key="18">
    <source>
        <dbReference type="ARBA" id="ARBA00047816"/>
    </source>
</evidence>
<dbReference type="PROSITE" id="PS51007">
    <property type="entry name" value="CYTC"/>
    <property type="match status" value="1"/>
</dbReference>
<dbReference type="SUPFAM" id="SSF46626">
    <property type="entry name" value="Cytochrome c"/>
    <property type="match status" value="1"/>
</dbReference>
<keyword evidence="6 19" id="KW-0349">Heme</keyword>
<evidence type="ECO:0000256" key="4">
    <source>
        <dbReference type="ARBA" id="ARBA00012949"/>
    </source>
</evidence>
<organism evidence="24 25">
    <name type="scientific">Noviherbaspirillum pedocola</name>
    <dbReference type="NCBI Taxonomy" id="2801341"/>
    <lineage>
        <taxon>Bacteria</taxon>
        <taxon>Pseudomonadati</taxon>
        <taxon>Pseudomonadota</taxon>
        <taxon>Betaproteobacteria</taxon>
        <taxon>Burkholderiales</taxon>
        <taxon>Oxalobacteraceae</taxon>
        <taxon>Noviherbaspirillum</taxon>
    </lineage>
</organism>
<dbReference type="PROSITE" id="PS00078">
    <property type="entry name" value="COX2"/>
    <property type="match status" value="1"/>
</dbReference>
<comment type="subcellular location">
    <subcellularLocation>
        <location evidence="1">Membrane</location>
        <topology evidence="1">Multi-pass membrane protein</topology>
    </subcellularLocation>
    <subcellularLocation>
        <location evidence="2">Periplasm</location>
    </subcellularLocation>
</comment>
<dbReference type="GO" id="GO:0016491">
    <property type="term" value="F:oxidoreductase activity"/>
    <property type="evidence" value="ECO:0007669"/>
    <property type="project" value="InterPro"/>
</dbReference>
<keyword evidence="13 19" id="KW-0408">Iron</keyword>
<dbReference type="GO" id="GO:0016020">
    <property type="term" value="C:membrane"/>
    <property type="evidence" value="ECO:0007669"/>
    <property type="project" value="UniProtKB-SubCell"/>
</dbReference>
<evidence type="ECO:0000256" key="15">
    <source>
        <dbReference type="ARBA" id="ARBA00023136"/>
    </source>
</evidence>
<dbReference type="GO" id="GO:0005507">
    <property type="term" value="F:copper ion binding"/>
    <property type="evidence" value="ECO:0007669"/>
    <property type="project" value="InterPro"/>
</dbReference>
<evidence type="ECO:0000256" key="10">
    <source>
        <dbReference type="ARBA" id="ARBA00022967"/>
    </source>
</evidence>
<keyword evidence="25" id="KW-1185">Reference proteome</keyword>